<evidence type="ECO:0000313" key="2">
    <source>
        <dbReference type="WBParaSite" id="L893_g22989.t1"/>
    </source>
</evidence>
<name>A0A1I7Z673_9BILA</name>
<dbReference type="WBParaSite" id="L893_g22989.t1">
    <property type="protein sequence ID" value="L893_g22989.t1"/>
    <property type="gene ID" value="L893_g22989"/>
</dbReference>
<dbReference type="AlphaFoldDB" id="A0A1I7Z673"/>
<dbReference type="Proteomes" id="UP000095287">
    <property type="component" value="Unplaced"/>
</dbReference>
<protein>
    <submittedName>
        <fullName evidence="2">Secreted protein</fullName>
    </submittedName>
</protein>
<keyword evidence="1" id="KW-1185">Reference proteome</keyword>
<organism evidence="1 2">
    <name type="scientific">Steinernema glaseri</name>
    <dbReference type="NCBI Taxonomy" id="37863"/>
    <lineage>
        <taxon>Eukaryota</taxon>
        <taxon>Metazoa</taxon>
        <taxon>Ecdysozoa</taxon>
        <taxon>Nematoda</taxon>
        <taxon>Chromadorea</taxon>
        <taxon>Rhabditida</taxon>
        <taxon>Tylenchina</taxon>
        <taxon>Panagrolaimomorpha</taxon>
        <taxon>Strongyloidoidea</taxon>
        <taxon>Steinernematidae</taxon>
        <taxon>Steinernema</taxon>
    </lineage>
</organism>
<evidence type="ECO:0000313" key="1">
    <source>
        <dbReference type="Proteomes" id="UP000095287"/>
    </source>
</evidence>
<proteinExistence type="predicted"/>
<reference evidence="2" key="1">
    <citation type="submission" date="2016-11" db="UniProtKB">
        <authorList>
            <consortium name="WormBaseParasite"/>
        </authorList>
    </citation>
    <scope>IDENTIFICATION</scope>
</reference>
<accession>A0A1I7Z673</accession>
<sequence length="86" mass="9703">MISICIPDCCLEDDSARLIDIVVIVDAIPRICGLFVVPSVPFAVPLCGVHRRKYYMICFIHTIIQNAKVMAAIEQIRNVWQVTPVF</sequence>